<name>A0A378NWJ6_9FIRM</name>
<dbReference type="SUPFAM" id="SSF52540">
    <property type="entry name" value="P-loop containing nucleoside triphosphate hydrolases"/>
    <property type="match status" value="1"/>
</dbReference>
<evidence type="ECO:0000259" key="1">
    <source>
        <dbReference type="Pfam" id="PF13304"/>
    </source>
</evidence>
<dbReference type="PANTHER" id="PTHR40396">
    <property type="entry name" value="ATPASE-LIKE PROTEIN"/>
    <property type="match status" value="1"/>
</dbReference>
<reference evidence="2 3" key="1">
    <citation type="submission" date="2018-06" db="EMBL/GenBank/DDBJ databases">
        <authorList>
            <consortium name="Pathogen Informatics"/>
            <person name="Doyle S."/>
        </authorList>
    </citation>
    <scope>NUCLEOTIDE SEQUENCE [LARGE SCALE GENOMIC DNA]</scope>
    <source>
        <strain evidence="2 3">NCTC10571</strain>
    </source>
</reference>
<dbReference type="RefSeq" id="WP_115152340.1">
    <property type="nucleotide sequence ID" value="NZ_UGPP01000001.1"/>
</dbReference>
<dbReference type="Proteomes" id="UP000255234">
    <property type="component" value="Unassembled WGS sequence"/>
</dbReference>
<dbReference type="EMBL" id="UGPP01000001">
    <property type="protein sequence ID" value="STY72327.1"/>
    <property type="molecule type" value="Genomic_DNA"/>
</dbReference>
<evidence type="ECO:0000313" key="2">
    <source>
        <dbReference type="EMBL" id="STY72327.1"/>
    </source>
</evidence>
<dbReference type="Gene3D" id="3.40.50.300">
    <property type="entry name" value="P-loop containing nucleotide triphosphate hydrolases"/>
    <property type="match status" value="1"/>
</dbReference>
<sequence>MFVSFLVGNTGPFKDITGITTVCESLKKEFLERNTFKIGNYNYNKISYIYGANGSGKTNFLSALTKMQKIIVMSTVLGSNNNKLLEVPAIKKELSSPIETFKFDVDSKSKETFFEIQILLDEILYSYSFAIQDGKIQRELLTKKKKRTEILIKRISPKYEDIILKSGLASFKNMVSVVRDDALCLAMAAMLNNSLANKILSEIMSYNVINMASVGNAPNFDEDNTNEKAIKRYLKYLRIADPTLTNLKVDLESKLDKHILGDDDLENKEFIIKNIQVSIQSLHAIYKKHKRIGEIELPFLKYESNGTIRMLKALPAIFETLDMGNTLFIDEIENGLHPNLVKLLINLFNSKETNKNNAQLVCTTHDTLLLDEVRRDQVWFADKNIFGETIIKRLSDYPNVRGNDNIRVKYLQGVFGAIPNILDLK</sequence>
<proteinExistence type="predicted"/>
<accession>A0A378NWJ6</accession>
<dbReference type="AlphaFoldDB" id="A0A378NWJ6"/>
<evidence type="ECO:0000313" key="3">
    <source>
        <dbReference type="Proteomes" id="UP000255234"/>
    </source>
</evidence>
<organism evidence="2 3">
    <name type="scientific">Megamonas hypermegale</name>
    <dbReference type="NCBI Taxonomy" id="158847"/>
    <lineage>
        <taxon>Bacteria</taxon>
        <taxon>Bacillati</taxon>
        <taxon>Bacillota</taxon>
        <taxon>Negativicutes</taxon>
        <taxon>Selenomonadales</taxon>
        <taxon>Selenomonadaceae</taxon>
        <taxon>Megamonas</taxon>
    </lineage>
</organism>
<feature type="domain" description="ATPase AAA-type core" evidence="1">
    <location>
        <begin position="49"/>
        <end position="371"/>
    </location>
</feature>
<dbReference type="InterPro" id="IPR003959">
    <property type="entry name" value="ATPase_AAA_core"/>
</dbReference>
<gene>
    <name evidence="2" type="ORF">NCTC10571_02520</name>
</gene>
<dbReference type="GO" id="GO:0016887">
    <property type="term" value="F:ATP hydrolysis activity"/>
    <property type="evidence" value="ECO:0007669"/>
    <property type="project" value="InterPro"/>
</dbReference>
<dbReference type="Pfam" id="PF13304">
    <property type="entry name" value="AAA_21"/>
    <property type="match status" value="1"/>
</dbReference>
<dbReference type="PANTHER" id="PTHR40396:SF1">
    <property type="entry name" value="ATPASE AAA-TYPE CORE DOMAIN-CONTAINING PROTEIN"/>
    <property type="match status" value="1"/>
</dbReference>
<dbReference type="GO" id="GO:0005524">
    <property type="term" value="F:ATP binding"/>
    <property type="evidence" value="ECO:0007669"/>
    <property type="project" value="InterPro"/>
</dbReference>
<protein>
    <submittedName>
        <fullName evidence="2">Predicted ATPase</fullName>
    </submittedName>
</protein>
<dbReference type="InterPro" id="IPR027417">
    <property type="entry name" value="P-loop_NTPase"/>
</dbReference>